<feature type="binding site" evidence="8">
    <location>
        <begin position="108"/>
        <end position="111"/>
    </location>
    <ligand>
        <name>(6S)-5,6,7,8-tetrahydrofolate</name>
        <dbReference type="ChEBI" id="CHEBI:57453"/>
    </ligand>
</feature>
<dbReference type="NCBIfam" id="TIGR00460">
    <property type="entry name" value="fmt"/>
    <property type="match status" value="1"/>
</dbReference>
<dbReference type="InterPro" id="IPR005794">
    <property type="entry name" value="Fmt"/>
</dbReference>
<dbReference type="InterPro" id="IPR011034">
    <property type="entry name" value="Formyl_transferase-like_C_sf"/>
</dbReference>
<evidence type="ECO:0000256" key="1">
    <source>
        <dbReference type="ARBA" id="ARBA00002606"/>
    </source>
</evidence>
<evidence type="ECO:0000256" key="6">
    <source>
        <dbReference type="ARBA" id="ARBA00022917"/>
    </source>
</evidence>
<dbReference type="InterPro" id="IPR037022">
    <property type="entry name" value="Formyl_trans_C_sf"/>
</dbReference>
<keyword evidence="5 8" id="KW-0808">Transferase</keyword>
<evidence type="ECO:0000256" key="4">
    <source>
        <dbReference type="ARBA" id="ARBA00016014"/>
    </source>
</evidence>
<dbReference type="Pfam" id="PF02911">
    <property type="entry name" value="Formyl_trans_C"/>
    <property type="match status" value="1"/>
</dbReference>
<feature type="domain" description="Formyl transferase C-terminal" evidence="10">
    <location>
        <begin position="203"/>
        <end position="311"/>
    </location>
</feature>
<gene>
    <name evidence="8 11" type="primary">fmt</name>
    <name evidence="11" type="ORF">ACFOOI_12740</name>
</gene>
<reference evidence="12" key="1">
    <citation type="journal article" date="2019" name="Int. J. Syst. Evol. Microbiol.">
        <title>The Global Catalogue of Microorganisms (GCM) 10K type strain sequencing project: providing services to taxonomists for standard genome sequencing and annotation.</title>
        <authorList>
            <consortium name="The Broad Institute Genomics Platform"/>
            <consortium name="The Broad Institute Genome Sequencing Center for Infectious Disease"/>
            <person name="Wu L."/>
            <person name="Ma J."/>
        </authorList>
    </citation>
    <scope>NUCLEOTIDE SEQUENCE [LARGE SCALE GENOMIC DNA]</scope>
    <source>
        <strain evidence="12">CECT 7956</strain>
    </source>
</reference>
<accession>A0ABV7YYX8</accession>
<dbReference type="PANTHER" id="PTHR11138:SF5">
    <property type="entry name" value="METHIONYL-TRNA FORMYLTRANSFERASE, MITOCHONDRIAL"/>
    <property type="match status" value="1"/>
</dbReference>
<dbReference type="HAMAP" id="MF_00182">
    <property type="entry name" value="Formyl_trans"/>
    <property type="match status" value="1"/>
</dbReference>
<dbReference type="SUPFAM" id="SSF53328">
    <property type="entry name" value="Formyltransferase"/>
    <property type="match status" value="1"/>
</dbReference>
<comment type="catalytic activity">
    <reaction evidence="7 8">
        <text>L-methionyl-tRNA(fMet) + (6R)-10-formyltetrahydrofolate = N-formyl-L-methionyl-tRNA(fMet) + (6S)-5,6,7,8-tetrahydrofolate + H(+)</text>
        <dbReference type="Rhea" id="RHEA:24380"/>
        <dbReference type="Rhea" id="RHEA-COMP:9952"/>
        <dbReference type="Rhea" id="RHEA-COMP:9953"/>
        <dbReference type="ChEBI" id="CHEBI:15378"/>
        <dbReference type="ChEBI" id="CHEBI:57453"/>
        <dbReference type="ChEBI" id="CHEBI:78530"/>
        <dbReference type="ChEBI" id="CHEBI:78844"/>
        <dbReference type="ChEBI" id="CHEBI:195366"/>
        <dbReference type="EC" id="2.1.2.9"/>
    </reaction>
</comment>
<dbReference type="Gene3D" id="3.10.25.10">
    <property type="entry name" value="Formyl transferase, C-terminal domain"/>
    <property type="match status" value="1"/>
</dbReference>
<evidence type="ECO:0000259" key="10">
    <source>
        <dbReference type="Pfam" id="PF02911"/>
    </source>
</evidence>
<dbReference type="EC" id="2.1.2.9" evidence="3 8"/>
<keyword evidence="6 8" id="KW-0648">Protein biosynthesis</keyword>
<proteinExistence type="inferred from homology"/>
<dbReference type="InterPro" id="IPR002376">
    <property type="entry name" value="Formyl_transf_N"/>
</dbReference>
<evidence type="ECO:0000256" key="3">
    <source>
        <dbReference type="ARBA" id="ARBA00012261"/>
    </source>
</evidence>
<dbReference type="SUPFAM" id="SSF50486">
    <property type="entry name" value="FMT C-terminal domain-like"/>
    <property type="match status" value="1"/>
</dbReference>
<comment type="caution">
    <text evidence="11">The sequence shown here is derived from an EMBL/GenBank/DDBJ whole genome shotgun (WGS) entry which is preliminary data.</text>
</comment>
<comment type="function">
    <text evidence="1 8">Attaches a formyl group to the free amino group of methionyl-tRNA(fMet). The formyl group appears to play a dual role in the initiator identity of N-formylmethionyl-tRNA by promoting its recognition by IF2 and preventing the misappropriation of this tRNA by the elongation apparatus.</text>
</comment>
<dbReference type="Gene3D" id="3.40.50.170">
    <property type="entry name" value="Formyl transferase, N-terminal domain"/>
    <property type="match status" value="1"/>
</dbReference>
<evidence type="ECO:0000256" key="5">
    <source>
        <dbReference type="ARBA" id="ARBA00022679"/>
    </source>
</evidence>
<dbReference type="InterPro" id="IPR005793">
    <property type="entry name" value="Formyl_trans_C"/>
</dbReference>
<dbReference type="Pfam" id="PF00551">
    <property type="entry name" value="Formyl_trans_N"/>
    <property type="match status" value="1"/>
</dbReference>
<dbReference type="InterPro" id="IPR036477">
    <property type="entry name" value="Formyl_transf_N_sf"/>
</dbReference>
<dbReference type="PANTHER" id="PTHR11138">
    <property type="entry name" value="METHIONYL-TRNA FORMYLTRANSFERASE"/>
    <property type="match status" value="1"/>
</dbReference>
<dbReference type="RefSeq" id="WP_379838363.1">
    <property type="nucleotide sequence ID" value="NZ_JBHRYQ010000001.1"/>
</dbReference>
<evidence type="ECO:0000256" key="8">
    <source>
        <dbReference type="HAMAP-Rule" id="MF_00182"/>
    </source>
</evidence>
<dbReference type="InterPro" id="IPR044135">
    <property type="entry name" value="Met-tRNA-FMT_C"/>
</dbReference>
<evidence type="ECO:0000313" key="12">
    <source>
        <dbReference type="Proteomes" id="UP001595616"/>
    </source>
</evidence>
<dbReference type="Proteomes" id="UP001595616">
    <property type="component" value="Unassembled WGS sequence"/>
</dbReference>
<protein>
    <recommendedName>
        <fullName evidence="4 8">Methionyl-tRNA formyltransferase</fullName>
        <ecNumber evidence="3 8">2.1.2.9</ecNumber>
    </recommendedName>
</protein>
<dbReference type="GO" id="GO:0004479">
    <property type="term" value="F:methionyl-tRNA formyltransferase activity"/>
    <property type="evidence" value="ECO:0007669"/>
    <property type="project" value="UniProtKB-EC"/>
</dbReference>
<dbReference type="CDD" id="cd08646">
    <property type="entry name" value="FMT_core_Met-tRNA-FMT_N"/>
    <property type="match status" value="1"/>
</dbReference>
<sequence length="313" mass="34738">MRVVFMGTPDFAVASLDHLVKGGIEVVAVITAPDKPVGRGQKMSESAVKKYAVAHDIPVLQPEKLKNGAFIEELKSFNADLQVVVAFRMLPEVVWAMPRLGTINLHGSLLPQYRGAAPINWAIINGEQKTGVTTFFIEKEIDTGQIIFKEEIEIGESEDAGSLHDRMMEIGGIALLKTVNAIKEGNYTQTPQDFSSDLKAAPKIFKETCKIDWTQSASTIFDFIRGLSPYPSAWTLMGNKQLKIFKTAKCAEAEITEDFKEYDFADESLKMFSDGKKALIAKTGDGCLSILELQLEGKKRMGVEEFLRGYRFE</sequence>
<name>A0ABV7YYX8_9BACT</name>
<feature type="domain" description="Formyl transferase N-terminal" evidence="9">
    <location>
        <begin position="1"/>
        <end position="178"/>
    </location>
</feature>
<dbReference type="EMBL" id="JBHRYQ010000001">
    <property type="protein sequence ID" value="MFC3811525.1"/>
    <property type="molecule type" value="Genomic_DNA"/>
</dbReference>
<comment type="similarity">
    <text evidence="2 8">Belongs to the Fmt family.</text>
</comment>
<organism evidence="11 12">
    <name type="scientific">Lacihabitans lacunae</name>
    <dbReference type="NCBI Taxonomy" id="1028214"/>
    <lineage>
        <taxon>Bacteria</taxon>
        <taxon>Pseudomonadati</taxon>
        <taxon>Bacteroidota</taxon>
        <taxon>Cytophagia</taxon>
        <taxon>Cytophagales</taxon>
        <taxon>Leadbetterellaceae</taxon>
        <taxon>Lacihabitans</taxon>
    </lineage>
</organism>
<dbReference type="InterPro" id="IPR041711">
    <property type="entry name" value="Met-tRNA-FMT_N"/>
</dbReference>
<dbReference type="CDD" id="cd08704">
    <property type="entry name" value="Met_tRNA_FMT_C"/>
    <property type="match status" value="1"/>
</dbReference>
<evidence type="ECO:0000313" key="11">
    <source>
        <dbReference type="EMBL" id="MFC3811525.1"/>
    </source>
</evidence>
<evidence type="ECO:0000259" key="9">
    <source>
        <dbReference type="Pfam" id="PF00551"/>
    </source>
</evidence>
<evidence type="ECO:0000256" key="2">
    <source>
        <dbReference type="ARBA" id="ARBA00010699"/>
    </source>
</evidence>
<evidence type="ECO:0000256" key="7">
    <source>
        <dbReference type="ARBA" id="ARBA00048558"/>
    </source>
</evidence>
<keyword evidence="12" id="KW-1185">Reference proteome</keyword>